<proteinExistence type="predicted"/>
<protein>
    <submittedName>
        <fullName evidence="1">PAS domain-containing protein</fullName>
    </submittedName>
</protein>
<organism evidence="1 2">
    <name type="scientific">Desertifilum tharense IPPAS B-1220</name>
    <dbReference type="NCBI Taxonomy" id="1781255"/>
    <lineage>
        <taxon>Bacteria</taxon>
        <taxon>Bacillati</taxon>
        <taxon>Cyanobacteriota</taxon>
        <taxon>Cyanophyceae</taxon>
        <taxon>Desertifilales</taxon>
        <taxon>Desertifilaceae</taxon>
        <taxon>Desertifilum</taxon>
    </lineage>
</organism>
<keyword evidence="2" id="KW-1185">Reference proteome</keyword>
<dbReference type="EMBL" id="CP182909">
    <property type="protein sequence ID" value="XPM67097.1"/>
    <property type="molecule type" value="Genomic_DNA"/>
</dbReference>
<reference evidence="1 2" key="1">
    <citation type="journal article" date="2016" name="Genome Announc.">
        <title>Draft Genome Sequence of the Thermotolerant Cyanobacterium Desertifilum sp. IPPAS B-1220.</title>
        <authorList>
            <person name="Mironov K.S."/>
            <person name="Sinetova M.A."/>
            <person name="Bolatkhan K."/>
            <person name="Zayadan B.K."/>
            <person name="Ustinova V.V."/>
            <person name="Kupriyanova E.V."/>
            <person name="Skrypnik A.N."/>
            <person name="Gogoleva N.E."/>
            <person name="Gogolev Y.V."/>
            <person name="Los D.A."/>
        </authorList>
    </citation>
    <scope>NUCLEOTIDE SEQUENCE [LARGE SCALE GENOMIC DNA]</scope>
    <source>
        <strain evidence="1 2">IPPAS B-1220</strain>
    </source>
</reference>
<evidence type="ECO:0000313" key="1">
    <source>
        <dbReference type="EMBL" id="XPM67097.1"/>
    </source>
</evidence>
<accession>A0ACD5H210</accession>
<evidence type="ECO:0000313" key="2">
    <source>
        <dbReference type="Proteomes" id="UP000095472"/>
    </source>
</evidence>
<sequence>MLIRRSQVERYGVAVASVGIALLLMLLLEPLLNVSQAPFLLFFGAVTLSAYYGGFKAGMLATGISAIATTYFLIVPQASLSLDWAATGRLSLFIFQCTLISSLCEYLQRSKQQAQAHLARLKQSEERFRLALGNPGIVAFTQDTQLRYQWIHNPQFKRRSIDWVGKTDFDVFSPAEAEHLTRIKQQVLQTGTPTREEVALTIEGTLQYYDLMSEPLFDDRDRVVGIACTAVNITERKQIEQQLESATQDVTNILESIADAFFAVDRDWRFTYVNRQFELSSNRPREALLGQNLWEVFPDIVESDFYREYHRAMAQQVPVSVEAISVPNSRRWFAARCYPRPNGVAVYYQEITQKKLAEQRLAAQYAVTRVLSEVMTLPEAVPSILQSLCQTLGLPVGVVWRVEDNVLRYVNHWCSPETDRQAFIEQTQSLTFAPQEGILGQILATHQPIWIADIRQEEGFIRASEALEQGLYAVFGFPILFGNEILGAIECFSDRPAEPDPDLLQMMAAIGTQIGQFMERQRTQDALKESRNLFESFMTHSPFSAYIKDESGHFIYVNDRVVRFFNRPAADFIGKTDFDLFPVEVAQQVCANDAEVLATQQAIRVVETVPFESGETRYYMSFKFPLRDGVQRQLLAGVSIDISDRIRAEEALRISDERFRLATRAVMGVVYDWDLQANTIYRSEGLSNLLGLHPQELAHHRESWLDRVHPEDIPQLQEMLLSLQDNKRDRYESEYRIRHRDGRWIDVWDRGYLIRDRQGRLIRVVGSTVDITERKQAEAEKQRLLDQIRTERELLETVLQQMPAGVIIAEAPLASCC</sequence>
<name>A0ACD5H210_9CYAN</name>
<dbReference type="Proteomes" id="UP000095472">
    <property type="component" value="Chromosome"/>
</dbReference>
<gene>
    <name evidence="1" type="ORF">BH720_010180</name>
</gene>